<sequence>MAYTEPDYRLSAKKRAARVIAQSRYRQLRLTLTQEVGGRCAYSIHAKALNDPWTQHTVIVRDTIVMDGPIVSTEDAIHVLITALREQLLPGID</sequence>
<reference evidence="1" key="2">
    <citation type="submission" date="2015-07" db="EMBL/GenBank/DDBJ databases">
        <title>Plasmids, circular viruses and viroids from rat gut.</title>
        <authorList>
            <person name="Jorgensen T.J."/>
            <person name="Hansen M.A."/>
            <person name="Xu Z."/>
            <person name="Tabak M.A."/>
            <person name="Sorensen S.J."/>
            <person name="Hansen L.H."/>
        </authorList>
    </citation>
    <scope>NUCLEOTIDE SEQUENCE</scope>
    <source>
        <strain evidence="1">RGFK1464</strain>
    </source>
</reference>
<reference evidence="1" key="1">
    <citation type="submission" date="2015-06" db="EMBL/GenBank/DDBJ databases">
        <authorList>
            <person name="Joergensen T."/>
        </authorList>
    </citation>
    <scope>NUCLEOTIDE SEQUENCE</scope>
    <source>
        <strain evidence="1">RGFK1464</strain>
    </source>
</reference>
<proteinExistence type="predicted"/>
<dbReference type="EMBL" id="LN854005">
    <property type="protein sequence ID" value="CRY97283.1"/>
    <property type="molecule type" value="Genomic_DNA"/>
</dbReference>
<name>A0A0H5Q5Y9_9ZZZZ</name>
<protein>
    <submittedName>
        <fullName evidence="1">Uncharacterized protein</fullName>
    </submittedName>
</protein>
<dbReference type="AlphaFoldDB" id="A0A0H5Q5Y9"/>
<evidence type="ECO:0000313" key="1">
    <source>
        <dbReference type="EMBL" id="CRY97283.1"/>
    </source>
</evidence>
<organism evidence="1">
    <name type="scientific">uncultured prokaryote</name>
    <dbReference type="NCBI Taxonomy" id="198431"/>
    <lineage>
        <taxon>unclassified sequences</taxon>
        <taxon>environmental samples</taxon>
    </lineage>
</organism>
<accession>A0A0H5Q5Y9</accession>